<dbReference type="PROSITE" id="PS01186">
    <property type="entry name" value="EGF_2"/>
    <property type="match status" value="8"/>
</dbReference>
<proteinExistence type="inferred from homology"/>
<feature type="domain" description="TB" evidence="16">
    <location>
        <begin position="233"/>
        <end position="273"/>
    </location>
</feature>
<dbReference type="FunFam" id="2.10.25.10:FF:000056">
    <property type="entry name" value="Latent-transforming growth factor beta-binding protein 3 isoform 2"/>
    <property type="match status" value="1"/>
</dbReference>
<evidence type="ECO:0000256" key="12">
    <source>
        <dbReference type="ARBA" id="ARBA00072995"/>
    </source>
</evidence>
<feature type="domain" description="EGF-like" evidence="15">
    <location>
        <begin position="718"/>
        <end position="755"/>
    </location>
</feature>
<dbReference type="FunFam" id="2.10.25.10:FF:000096">
    <property type="entry name" value="Putative fibrillin 2"/>
    <property type="match status" value="1"/>
</dbReference>
<keyword evidence="3" id="KW-0272">Extracellular matrix</keyword>
<sequence length="1488" mass="158137">RAGGEVGRGLGSRLLTLFSYLSPFPPPGRELRDPGIRPLSQGGSVTAGVGEGGKVEGGEGDRQGRCCPEPLTRGAAGPGSVPHPHPFNPFPVLCPLLCHNGGVCVKKDRCLCPPDFAGKFCQLPASRTRHEAPPPPAPGVTKSVYTLPLANHREEEDGVASLVSVHVEHPQEASVIIHQVERVSGPGPSLGPVEARASGVPPDRAALYTVLAQSRPRGEEEEGGGYTDASGFGYCFRQLRDGECASPLPGLRTQEVCCRGAGLAWGVHDCQPCSEHLSQAGSPDSACPTGFERVNGSCADVDECAEPGRCQHGECANTRGGYTCVCPDGYLLDSSRSSCICERPHPGCSLPILRNITKQICCCSRVGKAWGHSCQLCPPFGSEGFREICPAGPGYHYSASDLRYNTRPLGQEPPRVPISQPRVPPPVTPAPPVWVPTGPVAGGVCQRNPQICGPGRCIPRQGGYTCVCDSGFWLSTHGTHCIDVDECRQIPRPCAHGRCENSAGSYRCICAPGFRASPQGTECQDVDECTQQPCTNGRCENTPGSFLCVCPAGYKAAPHGAGCQVESKGVSSWPGQRNPTGPSGAKRALLSGLSTFSDVNECAQSPGPCGWGHCENLPGSFRCSCPPGFQGPECEDIDECARDPPPCGPGRCDNTAGSYHCACPAGYRSHGPGAPCVDIDECENHVACPGQECVNSPGSFQCRACPTGHRLLQGRCTDVDECSSGAPCGLHGHCTNTDGSFRCSCEPGYRLPPGGRSGPCADVNECLEGDFCFPHGECLNTDGSFACTCAPGYQAGPRGSSCLGMRQKGSLEKTAWDGDVDECRDERGSALCGNQRCENSPGSYRCVRDCDPGYHAGPEGNCDDVDECREYGPALCGAQRCENTPGSYRCVPFCDPGYQSTPSGGCQDVDECRNRSFCGAHAMCQNLPGSFQCLCDQGYEGARDGRHCVDVNECETLQGVCGAALCENVEGSFLCVCPTSTDEFDPMTGRCVPPRPPARGSPQLPASPGLPARPPPPPAPPRRPVAPRPGPGPGTGSGRRECYYDTGAPDACDNILARNVTWRECCCTVGEGWGSGCRIQQCPGPETAEYQSLCPHGRGYLSPPGDPSIRRDVDECLLFGDQVCKSGVCVNTAPGYSCYCSNGYYYHTQRLECIDNDECTDEEEACEGGQCVNTMGSYHCTCAPPLVLDGSRRRCVTNDSQSLDDNLAVCWQEVGPDLVCSRPRLDRQATYTECCCLYGEAWSMDCALCPARDSDDFEALCNVLRPPAYGPARPGGFGIPYEYGPDFGPGYGGLPYGPELYPPPPAPVPGLGYDPYPPPPGTLPFPGPGSPYGPPPFEVPDFASVAAGAYGESEGRPSPDSAARWRYRPRDTGGSFPEPEEEEEEEARVPFPFEGLQAEECGILDGCDNGRCIRVPEGYTCDCFDGYRLDMTRMACVDINECEEAEDRASLCVNGWCRNSEGSFRCLCQAGYVPSHQPRHCVPAHSQA</sequence>
<keyword evidence="18" id="KW-1185">Reference proteome</keyword>
<dbReference type="InterPro" id="IPR017878">
    <property type="entry name" value="TB_dom"/>
</dbReference>
<feature type="region of interest" description="Disordered" evidence="14">
    <location>
        <begin position="988"/>
        <end position="1040"/>
    </location>
</feature>
<dbReference type="PROSITE" id="PS00022">
    <property type="entry name" value="EGF_1"/>
    <property type="match status" value="2"/>
</dbReference>
<feature type="domain" description="EGF-like" evidence="15">
    <location>
        <begin position="636"/>
        <end position="673"/>
    </location>
</feature>
<dbReference type="FunFam" id="3.90.290.10:FF:000004">
    <property type="entry name" value="latent-transforming growth factor beta-binding protein 1 isoform X1"/>
    <property type="match status" value="1"/>
</dbReference>
<feature type="domain" description="EGF-like" evidence="15">
    <location>
        <begin position="483"/>
        <end position="524"/>
    </location>
</feature>
<dbReference type="FunFam" id="2.10.25.10:FF:000046">
    <property type="entry name" value="Latent-transforming growth factor beta-binding protein 1 isoform x2"/>
    <property type="match status" value="1"/>
</dbReference>
<dbReference type="FunFam" id="2.10.25.10:FF:000115">
    <property type="entry name" value="latent-transforming growth factor beta-binding protein 4 isoform X2"/>
    <property type="match status" value="1"/>
</dbReference>
<dbReference type="Bgee" id="ENSMODG00000007852">
    <property type="expression patterns" value="Expressed in lung and 18 other cell types or tissues"/>
</dbReference>
<keyword evidence="7 13" id="KW-1015">Disulfide bond</keyword>
<evidence type="ECO:0000256" key="1">
    <source>
        <dbReference type="ARBA" id="ARBA00004498"/>
    </source>
</evidence>
<feature type="disulfide bond" evidence="13">
    <location>
        <begin position="625"/>
        <end position="634"/>
    </location>
</feature>
<dbReference type="eggNOG" id="KOG1217">
    <property type="taxonomic scope" value="Eukaryota"/>
</dbReference>
<reference evidence="17" key="3">
    <citation type="submission" date="2025-09" db="UniProtKB">
        <authorList>
            <consortium name="Ensembl"/>
        </authorList>
    </citation>
    <scope>IDENTIFICATION</scope>
</reference>
<comment type="caution">
    <text evidence="13">Lacks conserved residue(s) required for the propagation of feature annotation.</text>
</comment>
<dbReference type="FunCoup" id="F7ET67">
    <property type="interactions" value="108"/>
</dbReference>
<evidence type="ECO:0000256" key="13">
    <source>
        <dbReference type="PROSITE-ProRule" id="PRU00076"/>
    </source>
</evidence>
<keyword evidence="6" id="KW-0677">Repeat</keyword>
<dbReference type="FunFam" id="2.10.25.10:FF:000218">
    <property type="entry name" value="latent-transforming growth factor beta-binding protein 4 isoform X1"/>
    <property type="match status" value="1"/>
</dbReference>
<dbReference type="GO" id="GO:0001527">
    <property type="term" value="C:microfibril"/>
    <property type="evidence" value="ECO:0007669"/>
    <property type="project" value="Ensembl"/>
</dbReference>
<name>F7ET67_MONDO</name>
<dbReference type="InterPro" id="IPR050751">
    <property type="entry name" value="ECM_structural_protein"/>
</dbReference>
<comment type="subcellular location">
    <subcellularLocation>
        <location evidence="1">Secreted</location>
        <location evidence="1">Extracellular space</location>
        <location evidence="1">Extracellular matrix</location>
    </subcellularLocation>
</comment>
<evidence type="ECO:0000256" key="4">
    <source>
        <dbReference type="ARBA" id="ARBA00022536"/>
    </source>
</evidence>
<dbReference type="Gene3D" id="2.10.25.10">
    <property type="entry name" value="Laminin"/>
    <property type="match status" value="18"/>
</dbReference>
<feature type="region of interest" description="Disordered" evidence="14">
    <location>
        <begin position="1349"/>
        <end position="1386"/>
    </location>
</feature>
<dbReference type="FunFam" id="2.10.25.10:FF:000160">
    <property type="entry name" value="latent-transforming growth factor beta-binding protein 4 isoform X2"/>
    <property type="match status" value="1"/>
</dbReference>
<feature type="disulfide bond" evidence="13">
    <location>
        <begin position="94"/>
        <end position="104"/>
    </location>
</feature>
<gene>
    <name evidence="17" type="primary">LTBP4</name>
</gene>
<dbReference type="GO" id="GO:0005509">
    <property type="term" value="F:calcium ion binding"/>
    <property type="evidence" value="ECO:0007669"/>
    <property type="project" value="InterPro"/>
</dbReference>
<dbReference type="InterPro" id="IPR049883">
    <property type="entry name" value="NOTCH1_EGF-like"/>
</dbReference>
<feature type="disulfide bond" evidence="13">
    <location>
        <begin position="529"/>
        <end position="539"/>
    </location>
</feature>
<feature type="compositionally biased region" description="Pro residues" evidence="14">
    <location>
        <begin position="1011"/>
        <end position="1032"/>
    </location>
</feature>
<dbReference type="SMART" id="SM00181">
    <property type="entry name" value="EGF"/>
    <property type="match status" value="18"/>
</dbReference>
<evidence type="ECO:0000256" key="8">
    <source>
        <dbReference type="ARBA" id="ARBA00023180"/>
    </source>
</evidence>
<dbReference type="PROSITE" id="PS50026">
    <property type="entry name" value="EGF_3"/>
    <property type="match status" value="10"/>
</dbReference>
<keyword evidence="4 13" id="KW-0245">EGF-like domain</keyword>
<dbReference type="Proteomes" id="UP000002280">
    <property type="component" value="Chromosome 4"/>
</dbReference>
<dbReference type="Ensembl" id="ENSMODT00000009951.6">
    <property type="protein sequence ID" value="ENSMODP00000009760.5"/>
    <property type="gene ID" value="ENSMODG00000007852.6"/>
</dbReference>
<dbReference type="Pfam" id="PF00683">
    <property type="entry name" value="TB"/>
    <property type="match status" value="3"/>
</dbReference>
<dbReference type="FunFam" id="3.90.290.10:FF:000016">
    <property type="entry name" value="latent-transforming growth factor beta-binding protein 4 isoform X1"/>
    <property type="match status" value="1"/>
</dbReference>
<dbReference type="SUPFAM" id="SSF57196">
    <property type="entry name" value="EGF/Laminin"/>
    <property type="match status" value="5"/>
</dbReference>
<dbReference type="InterPro" id="IPR001881">
    <property type="entry name" value="EGF-like_Ca-bd_dom"/>
</dbReference>
<reference evidence="17" key="2">
    <citation type="submission" date="2025-08" db="UniProtKB">
        <authorList>
            <consortium name="Ensembl"/>
        </authorList>
    </citation>
    <scope>IDENTIFICATION</scope>
</reference>
<dbReference type="CDD" id="cd00054">
    <property type="entry name" value="EGF_CA"/>
    <property type="match status" value="10"/>
</dbReference>
<dbReference type="STRING" id="13616.ENSMODP00000009760"/>
<evidence type="ECO:0000256" key="5">
    <source>
        <dbReference type="ARBA" id="ARBA00022729"/>
    </source>
</evidence>
<keyword evidence="9" id="KW-0340">Growth factor binding</keyword>
<keyword evidence="5" id="KW-0732">Signal</keyword>
<evidence type="ECO:0000259" key="16">
    <source>
        <dbReference type="PROSITE" id="PS51364"/>
    </source>
</evidence>
<evidence type="ECO:0000256" key="10">
    <source>
        <dbReference type="ARBA" id="ARBA00038081"/>
    </source>
</evidence>
<dbReference type="InterPro" id="IPR018097">
    <property type="entry name" value="EGF_Ca-bd_CS"/>
</dbReference>
<evidence type="ECO:0000313" key="17">
    <source>
        <dbReference type="Ensembl" id="ENSMODP00000009760.5"/>
    </source>
</evidence>
<feature type="domain" description="EGF-like" evidence="15">
    <location>
        <begin position="90"/>
        <end position="122"/>
    </location>
</feature>
<dbReference type="SUPFAM" id="SSF57581">
    <property type="entry name" value="TB module/8-cys domain"/>
    <property type="match status" value="4"/>
</dbReference>
<dbReference type="OMA" id="NHAGICE"/>
<comment type="subunit">
    <text evidence="11">Forms part of the large latent transforming growth factor beta precursor complex; removal is essential for activation of complex. Interacts with LTBP1 and TGFB1. Interacts with EFEMP2; this interaction promotes fibrillar deposition of EFEMP2.</text>
</comment>
<dbReference type="SUPFAM" id="SSF57184">
    <property type="entry name" value="Growth factor receptor domain"/>
    <property type="match status" value="5"/>
</dbReference>
<organism evidence="17 18">
    <name type="scientific">Monodelphis domestica</name>
    <name type="common">Gray short-tailed opossum</name>
    <dbReference type="NCBI Taxonomy" id="13616"/>
    <lineage>
        <taxon>Eukaryota</taxon>
        <taxon>Metazoa</taxon>
        <taxon>Chordata</taxon>
        <taxon>Craniata</taxon>
        <taxon>Vertebrata</taxon>
        <taxon>Euteleostomi</taxon>
        <taxon>Mammalia</taxon>
        <taxon>Metatheria</taxon>
        <taxon>Didelphimorphia</taxon>
        <taxon>Didelphidae</taxon>
        <taxon>Monodelphis</taxon>
    </lineage>
</organism>
<dbReference type="InterPro" id="IPR009030">
    <property type="entry name" value="Growth_fac_rcpt_cys_sf"/>
</dbReference>
<dbReference type="FunFam" id="2.10.25.10:FF:000017">
    <property type="entry name" value="latent-transforming growth factor beta-binding protein 4 isoform X1"/>
    <property type="match status" value="8"/>
</dbReference>
<dbReference type="SMART" id="SM00179">
    <property type="entry name" value="EGF_CA"/>
    <property type="match status" value="17"/>
</dbReference>
<dbReference type="PROSITE" id="PS00010">
    <property type="entry name" value="ASX_HYDROXYL"/>
    <property type="match status" value="11"/>
</dbReference>
<reference evidence="17 18" key="1">
    <citation type="journal article" date="2007" name="Nature">
        <title>Genome of the marsupial Monodelphis domestica reveals innovation in non-coding sequences.</title>
        <authorList>
            <person name="Mikkelsen T.S."/>
            <person name="Wakefield M.J."/>
            <person name="Aken B."/>
            <person name="Amemiya C.T."/>
            <person name="Chang J.L."/>
            <person name="Duke S."/>
            <person name="Garber M."/>
            <person name="Gentles A.J."/>
            <person name="Goodstadt L."/>
            <person name="Heger A."/>
            <person name="Jurka J."/>
            <person name="Kamal M."/>
            <person name="Mauceli E."/>
            <person name="Searle S.M."/>
            <person name="Sharpe T."/>
            <person name="Baker M.L."/>
            <person name="Batzer M.A."/>
            <person name="Benos P.V."/>
            <person name="Belov K."/>
            <person name="Clamp M."/>
            <person name="Cook A."/>
            <person name="Cuff J."/>
            <person name="Das R."/>
            <person name="Davidow L."/>
            <person name="Deakin J.E."/>
            <person name="Fazzari M.J."/>
            <person name="Glass J.L."/>
            <person name="Grabherr M."/>
            <person name="Greally J.M."/>
            <person name="Gu W."/>
            <person name="Hore T.A."/>
            <person name="Huttley G.A."/>
            <person name="Kleber M."/>
            <person name="Jirtle R.L."/>
            <person name="Koina E."/>
            <person name="Lee J.T."/>
            <person name="Mahony S."/>
            <person name="Marra M.A."/>
            <person name="Miller R.D."/>
            <person name="Nicholls R.D."/>
            <person name="Oda M."/>
            <person name="Papenfuss A.T."/>
            <person name="Parra Z.E."/>
            <person name="Pollock D.D."/>
            <person name="Ray D.A."/>
            <person name="Schein J.E."/>
            <person name="Speed T.P."/>
            <person name="Thompson K."/>
            <person name="VandeBerg J.L."/>
            <person name="Wade C.M."/>
            <person name="Walker J.A."/>
            <person name="Waters P.D."/>
            <person name="Webber C."/>
            <person name="Weidman J.R."/>
            <person name="Xie X."/>
            <person name="Zody M.C."/>
            <person name="Baldwin J."/>
            <person name="Abdouelleil A."/>
            <person name="Abdulkadir J."/>
            <person name="Abebe A."/>
            <person name="Abera B."/>
            <person name="Abreu J."/>
            <person name="Acer S.C."/>
            <person name="Aftuck L."/>
            <person name="Alexander A."/>
            <person name="An P."/>
            <person name="Anderson E."/>
            <person name="Anderson S."/>
            <person name="Arachi H."/>
            <person name="Azer M."/>
            <person name="Bachantsang P."/>
            <person name="Barry A."/>
            <person name="Bayul T."/>
            <person name="Berlin A."/>
            <person name="Bessette D."/>
            <person name="Bloom T."/>
            <person name="Bloom T."/>
            <person name="Boguslavskiy L."/>
            <person name="Bonnet C."/>
            <person name="Boukhgalter B."/>
            <person name="Bourzgui I."/>
            <person name="Brown A."/>
            <person name="Cahill P."/>
            <person name="Channer S."/>
            <person name="Cheshatsang Y."/>
            <person name="Chuda L."/>
            <person name="Citroen M."/>
            <person name="Collymore A."/>
            <person name="Cooke P."/>
            <person name="Costello M."/>
            <person name="D'Aco K."/>
            <person name="Daza R."/>
            <person name="De Haan G."/>
            <person name="DeGray S."/>
            <person name="DeMaso C."/>
            <person name="Dhargay N."/>
            <person name="Dooley K."/>
            <person name="Dooley E."/>
            <person name="Doricent M."/>
            <person name="Dorje P."/>
            <person name="Dorjee K."/>
            <person name="Dupes A."/>
            <person name="Elong R."/>
            <person name="Falk J."/>
            <person name="Farina A."/>
            <person name="Faro S."/>
            <person name="Ferguson D."/>
            <person name="Fisher S."/>
            <person name="Foley C.D."/>
            <person name="Franke A."/>
            <person name="Friedrich D."/>
            <person name="Gadbois L."/>
            <person name="Gearin G."/>
            <person name="Gearin C.R."/>
            <person name="Giannoukos G."/>
            <person name="Goode T."/>
            <person name="Graham J."/>
            <person name="Grandbois E."/>
            <person name="Grewal S."/>
            <person name="Gyaltsen K."/>
            <person name="Hafez N."/>
            <person name="Hagos B."/>
            <person name="Hall J."/>
            <person name="Henson C."/>
            <person name="Hollinger A."/>
            <person name="Honan T."/>
            <person name="Huard M.D."/>
            <person name="Hughes L."/>
            <person name="Hurhula B."/>
            <person name="Husby M.E."/>
            <person name="Kamat A."/>
            <person name="Kanga B."/>
            <person name="Kashin S."/>
            <person name="Khazanovich D."/>
            <person name="Kisner P."/>
            <person name="Lance K."/>
            <person name="Lara M."/>
            <person name="Lee W."/>
            <person name="Lennon N."/>
            <person name="Letendre F."/>
            <person name="LeVine R."/>
            <person name="Lipovsky A."/>
            <person name="Liu X."/>
            <person name="Liu J."/>
            <person name="Liu S."/>
            <person name="Lokyitsang T."/>
            <person name="Lokyitsang Y."/>
            <person name="Lubonja R."/>
            <person name="Lui A."/>
            <person name="MacDonald P."/>
            <person name="Magnisalis V."/>
            <person name="Maru K."/>
            <person name="Matthews C."/>
            <person name="McCusker W."/>
            <person name="McDonough S."/>
            <person name="Mehta T."/>
            <person name="Meldrim J."/>
            <person name="Meneus L."/>
            <person name="Mihai O."/>
            <person name="Mihalev A."/>
            <person name="Mihova T."/>
            <person name="Mittelman R."/>
            <person name="Mlenga V."/>
            <person name="Montmayeur A."/>
            <person name="Mulrain L."/>
            <person name="Navidi A."/>
            <person name="Naylor J."/>
            <person name="Negash T."/>
            <person name="Nguyen T."/>
            <person name="Nguyen N."/>
            <person name="Nicol R."/>
            <person name="Norbu C."/>
            <person name="Norbu N."/>
            <person name="Novod N."/>
            <person name="O'Neill B."/>
            <person name="Osman S."/>
            <person name="Markiewicz E."/>
            <person name="Oyono O.L."/>
            <person name="Patti C."/>
            <person name="Phunkhang P."/>
            <person name="Pierre F."/>
            <person name="Priest M."/>
            <person name="Raghuraman S."/>
            <person name="Rege F."/>
            <person name="Reyes R."/>
            <person name="Rise C."/>
            <person name="Rogov P."/>
            <person name="Ross K."/>
            <person name="Ryan E."/>
            <person name="Settipalli S."/>
            <person name="Shea T."/>
            <person name="Sherpa N."/>
            <person name="Shi L."/>
            <person name="Shih D."/>
            <person name="Sparrow T."/>
            <person name="Spaulding J."/>
            <person name="Stalker J."/>
            <person name="Stange-Thomann N."/>
            <person name="Stavropoulos S."/>
            <person name="Stone C."/>
            <person name="Strader C."/>
            <person name="Tesfaye S."/>
            <person name="Thomson T."/>
            <person name="Thoulutsang Y."/>
            <person name="Thoulutsang D."/>
            <person name="Topham K."/>
            <person name="Topping I."/>
            <person name="Tsamla T."/>
            <person name="Vassiliev H."/>
            <person name="Vo A."/>
            <person name="Wangchuk T."/>
            <person name="Wangdi T."/>
            <person name="Weiand M."/>
            <person name="Wilkinson J."/>
            <person name="Wilson A."/>
            <person name="Yadav S."/>
            <person name="Young G."/>
            <person name="Yu Q."/>
            <person name="Zembek L."/>
            <person name="Zhong D."/>
            <person name="Zimmer A."/>
            <person name="Zwirko Z."/>
            <person name="Jaffe D.B."/>
            <person name="Alvarez P."/>
            <person name="Brockman W."/>
            <person name="Butler J."/>
            <person name="Chin C."/>
            <person name="Gnerre S."/>
            <person name="MacCallum I."/>
            <person name="Graves J.A."/>
            <person name="Ponting C.P."/>
            <person name="Breen M."/>
            <person name="Samollow P.B."/>
            <person name="Lander E.S."/>
            <person name="Lindblad-Toh K."/>
        </authorList>
    </citation>
    <scope>NUCLEOTIDE SEQUENCE [LARGE SCALE GENOMIC DNA]</scope>
</reference>
<keyword evidence="8" id="KW-0325">Glycoprotein</keyword>
<dbReference type="GO" id="GO:0050431">
    <property type="term" value="F:transforming growth factor beta binding"/>
    <property type="evidence" value="ECO:0000318"/>
    <property type="project" value="GO_Central"/>
</dbReference>
<accession>F7ET67</accession>
<evidence type="ECO:0000256" key="11">
    <source>
        <dbReference type="ARBA" id="ARBA00064273"/>
    </source>
</evidence>
<dbReference type="FunFam" id="2.10.25.10:FF:000194">
    <property type="entry name" value="Latent transforming growth factor beta binding protein 2"/>
    <property type="match status" value="1"/>
</dbReference>
<dbReference type="PROSITE" id="PS01187">
    <property type="entry name" value="EGF_CA"/>
    <property type="match status" value="6"/>
</dbReference>
<feature type="domain" description="TB" evidence="16">
    <location>
        <begin position="1208"/>
        <end position="1261"/>
    </location>
</feature>
<dbReference type="FunFam" id="3.90.290.10:FF:000017">
    <property type="entry name" value="latent-transforming growth factor beta-binding protein 4 isoform X2"/>
    <property type="match status" value="1"/>
</dbReference>
<dbReference type="GO" id="GO:0007179">
    <property type="term" value="P:transforming growth factor beta receptor signaling pathway"/>
    <property type="evidence" value="ECO:0007669"/>
    <property type="project" value="Ensembl"/>
</dbReference>
<dbReference type="PANTHER" id="PTHR24034:SF43">
    <property type="entry name" value="LATENT-TRANSFORMING GROWTH FACTOR BETA-BINDING PROTEIN 4"/>
    <property type="match status" value="1"/>
</dbReference>
<feature type="domain" description="EGF-like" evidence="15">
    <location>
        <begin position="1438"/>
        <end position="1482"/>
    </location>
</feature>
<evidence type="ECO:0000259" key="15">
    <source>
        <dbReference type="PROSITE" id="PS50026"/>
    </source>
</evidence>
<feature type="region of interest" description="Disordered" evidence="14">
    <location>
        <begin position="29"/>
        <end position="80"/>
    </location>
</feature>
<dbReference type="HOGENOM" id="CLU_001884_0_0_1"/>
<dbReference type="FunFam" id="2.10.25.10:FF:000197">
    <property type="entry name" value="latent-transforming growth factor beta-binding protein 4 isoform X1"/>
    <property type="match status" value="1"/>
</dbReference>
<feature type="domain" description="EGF-like" evidence="15">
    <location>
        <begin position="300"/>
        <end position="336"/>
    </location>
</feature>
<protein>
    <recommendedName>
        <fullName evidence="12">Latent-transforming growth factor beta-binding protein 4</fullName>
    </recommendedName>
</protein>
<feature type="domain" description="TB" evidence="16">
    <location>
        <begin position="1040"/>
        <end position="1094"/>
    </location>
</feature>
<evidence type="ECO:0000256" key="14">
    <source>
        <dbReference type="SAM" id="MobiDB-lite"/>
    </source>
</evidence>
<dbReference type="InterPro" id="IPR036773">
    <property type="entry name" value="TB_dom_sf"/>
</dbReference>
<evidence type="ECO:0000313" key="18">
    <source>
        <dbReference type="Proteomes" id="UP000002280"/>
    </source>
</evidence>
<evidence type="ECO:0000256" key="6">
    <source>
        <dbReference type="ARBA" id="ARBA00022737"/>
    </source>
</evidence>
<feature type="domain" description="TB" evidence="16">
    <location>
        <begin position="337"/>
        <end position="389"/>
    </location>
</feature>
<dbReference type="PANTHER" id="PTHR24034">
    <property type="entry name" value="EGF-LIKE DOMAIN-CONTAINING PROTEIN"/>
    <property type="match status" value="1"/>
</dbReference>
<keyword evidence="2" id="KW-0964">Secreted</keyword>
<dbReference type="InterPro" id="IPR000152">
    <property type="entry name" value="EGF-type_Asp/Asn_hydroxyl_site"/>
</dbReference>
<evidence type="ECO:0000256" key="9">
    <source>
        <dbReference type="ARBA" id="ARBA00023183"/>
    </source>
</evidence>
<evidence type="ECO:0000256" key="2">
    <source>
        <dbReference type="ARBA" id="ARBA00022525"/>
    </source>
</evidence>
<dbReference type="InterPro" id="IPR000742">
    <property type="entry name" value="EGF"/>
</dbReference>
<comment type="similarity">
    <text evidence="10">Belongs to the LTBP family.</text>
</comment>
<dbReference type="PROSITE" id="PS51364">
    <property type="entry name" value="TB"/>
    <property type="match status" value="4"/>
</dbReference>
<feature type="domain" description="EGF-like" evidence="15">
    <location>
        <begin position="762"/>
        <end position="803"/>
    </location>
</feature>
<evidence type="ECO:0000256" key="3">
    <source>
        <dbReference type="ARBA" id="ARBA00022530"/>
    </source>
</evidence>
<dbReference type="GeneTree" id="ENSGT00940000158234"/>
<feature type="domain" description="EGF-like" evidence="15">
    <location>
        <begin position="598"/>
        <end position="635"/>
    </location>
</feature>
<feature type="disulfide bond" evidence="13">
    <location>
        <begin position="112"/>
        <end position="121"/>
    </location>
</feature>
<feature type="domain" description="EGF-like" evidence="15">
    <location>
        <begin position="908"/>
        <end position="949"/>
    </location>
</feature>
<dbReference type="InParanoid" id="F7ET67"/>
<evidence type="ECO:0000256" key="7">
    <source>
        <dbReference type="ARBA" id="ARBA00023157"/>
    </source>
</evidence>
<feature type="domain" description="EGF-like" evidence="15">
    <location>
        <begin position="525"/>
        <end position="564"/>
    </location>
</feature>
<dbReference type="Gene3D" id="3.90.290.10">
    <property type="entry name" value="TGF-beta binding (TB) domain"/>
    <property type="match status" value="4"/>
</dbReference>
<dbReference type="Pfam" id="PF07645">
    <property type="entry name" value="EGF_CA"/>
    <property type="match status" value="16"/>
</dbReference>
<feature type="compositionally biased region" description="Basic and acidic residues" evidence="14">
    <location>
        <begin position="53"/>
        <end position="64"/>
    </location>
</feature>
<dbReference type="GO" id="GO:0046879">
    <property type="term" value="P:hormone secretion"/>
    <property type="evidence" value="ECO:0007669"/>
    <property type="project" value="Ensembl"/>
</dbReference>